<proteinExistence type="predicted"/>
<dbReference type="EMBL" id="JARAKF010000001">
    <property type="protein sequence ID" value="MDU8993708.1"/>
    <property type="molecule type" value="Genomic_DNA"/>
</dbReference>
<dbReference type="InterPro" id="IPR038637">
    <property type="entry name" value="NPCBM_sf"/>
</dbReference>
<feature type="region of interest" description="Disordered" evidence="1">
    <location>
        <begin position="1"/>
        <end position="53"/>
    </location>
</feature>
<organism evidence="3 4">
    <name type="scientific">Streptomyces mirabilis</name>
    <dbReference type="NCBI Taxonomy" id="68239"/>
    <lineage>
        <taxon>Bacteria</taxon>
        <taxon>Bacillati</taxon>
        <taxon>Actinomycetota</taxon>
        <taxon>Actinomycetes</taxon>
        <taxon>Kitasatosporales</taxon>
        <taxon>Streptomycetaceae</taxon>
        <taxon>Streptomyces</taxon>
    </lineage>
</organism>
<dbReference type="Proteomes" id="UP001257627">
    <property type="component" value="Unassembled WGS sequence"/>
</dbReference>
<evidence type="ECO:0008006" key="5">
    <source>
        <dbReference type="Google" id="ProtNLM"/>
    </source>
</evidence>
<accession>A0ABU3UIF7</accession>
<reference evidence="3 4" key="1">
    <citation type="submission" date="2023-02" db="EMBL/GenBank/DDBJ databases">
        <authorList>
            <person name="Maleckis M."/>
        </authorList>
    </citation>
    <scope>NUCLEOTIDE SEQUENCE [LARGE SCALE GENOMIC DNA]</scope>
    <source>
        <strain evidence="3 4">P8-A2</strain>
    </source>
</reference>
<feature type="compositionally biased region" description="Basic and acidic residues" evidence="1">
    <location>
        <begin position="33"/>
        <end position="43"/>
    </location>
</feature>
<feature type="transmembrane region" description="Helical" evidence="2">
    <location>
        <begin position="58"/>
        <end position="79"/>
    </location>
</feature>
<protein>
    <recommendedName>
        <fullName evidence="5">NPCBM/NEW2 domain-containing protein</fullName>
    </recommendedName>
</protein>
<keyword evidence="2" id="KW-1133">Transmembrane helix</keyword>
<feature type="compositionally biased region" description="Low complexity" evidence="1">
    <location>
        <begin position="104"/>
        <end position="114"/>
    </location>
</feature>
<name>A0ABU3UIF7_9ACTN</name>
<feature type="compositionally biased region" description="Low complexity" evidence="1">
    <location>
        <begin position="124"/>
        <end position="135"/>
    </location>
</feature>
<keyword evidence="2" id="KW-0472">Membrane</keyword>
<dbReference type="Gene3D" id="2.60.120.1060">
    <property type="entry name" value="NPCBM/NEW2 domain"/>
    <property type="match status" value="1"/>
</dbReference>
<feature type="region of interest" description="Disordered" evidence="1">
    <location>
        <begin position="104"/>
        <end position="137"/>
    </location>
</feature>
<gene>
    <name evidence="3" type="ORF">PU648_15510</name>
</gene>
<evidence type="ECO:0000256" key="2">
    <source>
        <dbReference type="SAM" id="Phobius"/>
    </source>
</evidence>
<sequence>MPDRPAAIRHLLPRNTETRIPPCLKAGAPSGISRDDKQQRDATDPPPAPRRQRGIPRWVELLVLAATAVGGFFGGQVVVINKDSGGDAKPSAEATVTATVTATSTVTASPSDTTLSGGEPPTDDPSAPSGSPAPGRRTFLADLGVVDGGGEANASPATLLGHSYPKAVRLNCDANGQSAVYNVSGYKTLQASVGIASDSYNAIGSVGSVSATSASGNQIGRPVETRSSSVAKLSVDISGQDQVKITCVMTKTGTEGKSYFTTALGDAVLIA</sequence>
<evidence type="ECO:0000313" key="4">
    <source>
        <dbReference type="Proteomes" id="UP001257627"/>
    </source>
</evidence>
<evidence type="ECO:0000256" key="1">
    <source>
        <dbReference type="SAM" id="MobiDB-lite"/>
    </source>
</evidence>
<dbReference type="RefSeq" id="WP_164405851.1">
    <property type="nucleotide sequence ID" value="NZ_CP107955.1"/>
</dbReference>
<keyword evidence="2" id="KW-0812">Transmembrane</keyword>
<keyword evidence="4" id="KW-1185">Reference proteome</keyword>
<comment type="caution">
    <text evidence="3">The sequence shown here is derived from an EMBL/GenBank/DDBJ whole genome shotgun (WGS) entry which is preliminary data.</text>
</comment>
<evidence type="ECO:0000313" key="3">
    <source>
        <dbReference type="EMBL" id="MDU8993708.1"/>
    </source>
</evidence>